<sequence>MRAKKSTKMPGRKRKKIVTEEVKTKEEEKMDPCPNGDGALEGVQLVNDQTIDGVNDKDELHSPNNGTEGGMESNKEDAELGNGGTCPEAHRKLHFPDSKVGEGDRENKFDTTEVLQVCALSSQDSKQLGKVVPCLKAQVEEGNGGENEVSGGQEKAVEEILKDGDTVGGVMKKFSKMLMRLGLGLILNFTQKRRWTILSLNQYLWEVNHNEAKSGDDDPLHTGERLVDKDVEIS</sequence>
<accession>A0A7J7NSB6</accession>
<proteinExistence type="predicted"/>
<evidence type="ECO:0000313" key="2">
    <source>
        <dbReference type="EMBL" id="KAF6152915.1"/>
    </source>
</evidence>
<protein>
    <submittedName>
        <fullName evidence="3">Uncharacterized protein</fullName>
    </submittedName>
</protein>
<feature type="region of interest" description="Disordered" evidence="1">
    <location>
        <begin position="211"/>
        <end position="234"/>
    </location>
</feature>
<evidence type="ECO:0000256" key="1">
    <source>
        <dbReference type="SAM" id="MobiDB-lite"/>
    </source>
</evidence>
<dbReference type="AlphaFoldDB" id="A0A7J7NSB6"/>
<gene>
    <name evidence="3" type="ORF">GIB67_029157</name>
    <name evidence="2" type="ORF">GIB67_039622</name>
</gene>
<dbReference type="Proteomes" id="UP000541444">
    <property type="component" value="Unassembled WGS sequence"/>
</dbReference>
<reference evidence="3 4" key="1">
    <citation type="journal article" date="2020" name="IScience">
        <title>Genome Sequencing of the Endangered Kingdonia uniflora (Circaeasteraceae, Ranunculales) Reveals Potential Mechanisms of Evolutionary Specialization.</title>
        <authorList>
            <person name="Sun Y."/>
            <person name="Deng T."/>
            <person name="Zhang A."/>
            <person name="Moore M.J."/>
            <person name="Landis J.B."/>
            <person name="Lin N."/>
            <person name="Zhang H."/>
            <person name="Zhang X."/>
            <person name="Huang J."/>
            <person name="Zhang X."/>
            <person name="Sun H."/>
            <person name="Wang H."/>
        </authorList>
    </citation>
    <scope>NUCLEOTIDE SEQUENCE [LARGE SCALE GENOMIC DNA]</scope>
    <source>
        <strain evidence="3">TB1705</strain>
        <tissue evidence="3">Leaf</tissue>
    </source>
</reference>
<comment type="caution">
    <text evidence="3">The sequence shown here is derived from an EMBL/GenBank/DDBJ whole genome shotgun (WGS) entry which is preliminary data.</text>
</comment>
<feature type="compositionally biased region" description="Basic residues" evidence="1">
    <location>
        <begin position="1"/>
        <end position="16"/>
    </location>
</feature>
<feature type="compositionally biased region" description="Basic and acidic residues" evidence="1">
    <location>
        <begin position="17"/>
        <end position="31"/>
    </location>
</feature>
<keyword evidence="4" id="KW-1185">Reference proteome</keyword>
<dbReference type="EMBL" id="JACGCM010001594">
    <property type="protein sequence ID" value="KAF6152915.1"/>
    <property type="molecule type" value="Genomic_DNA"/>
</dbReference>
<evidence type="ECO:0000313" key="3">
    <source>
        <dbReference type="EMBL" id="KAF6170081.1"/>
    </source>
</evidence>
<dbReference type="EMBL" id="JACGCM010000612">
    <property type="protein sequence ID" value="KAF6170081.1"/>
    <property type="molecule type" value="Genomic_DNA"/>
</dbReference>
<feature type="region of interest" description="Disordered" evidence="1">
    <location>
        <begin position="1"/>
        <end position="104"/>
    </location>
</feature>
<feature type="compositionally biased region" description="Basic and acidic residues" evidence="1">
    <location>
        <begin position="88"/>
        <end position="104"/>
    </location>
</feature>
<evidence type="ECO:0000313" key="4">
    <source>
        <dbReference type="Proteomes" id="UP000541444"/>
    </source>
</evidence>
<organism evidence="3 4">
    <name type="scientific">Kingdonia uniflora</name>
    <dbReference type="NCBI Taxonomy" id="39325"/>
    <lineage>
        <taxon>Eukaryota</taxon>
        <taxon>Viridiplantae</taxon>
        <taxon>Streptophyta</taxon>
        <taxon>Embryophyta</taxon>
        <taxon>Tracheophyta</taxon>
        <taxon>Spermatophyta</taxon>
        <taxon>Magnoliopsida</taxon>
        <taxon>Ranunculales</taxon>
        <taxon>Circaeasteraceae</taxon>
        <taxon>Kingdonia</taxon>
    </lineage>
</organism>
<name>A0A7J7NSB6_9MAGN</name>